<evidence type="ECO:0000313" key="3">
    <source>
        <dbReference type="Proteomes" id="UP000292424"/>
    </source>
</evidence>
<keyword evidence="3" id="KW-1185">Reference proteome</keyword>
<accession>A0A5P2FZL6</accession>
<dbReference type="Pfam" id="PF13349">
    <property type="entry name" value="DUF4097"/>
    <property type="match status" value="1"/>
</dbReference>
<sequence>MKKIFTILSLSIISFSACKIYINTNDEDNNNLSFSNSKKELIQKIDLQKASIKDLKGNATSADFEIIGDDNTAPYVEVYAKAANKKLKKEDIEKLISNNYTLNIVTDNHLLNIEAIRQKNISFSNNNSVQFYFVIHTSSNLNTQIETTSGDLKMSNLTGTHNYTSTSGDAIFSKIKGNISMSCTSGDGTFTDVVSNKIYFHSTSGDITLTNCSSELNAITTSGDIIAQKHYGNTTSESTSGDISLELLKGSVQANATSGDVNVAISIPQEKINIVTTSGDVHLKAPQSIAADLDIHGSNISCNSLNHFSDGKGATNKYIIGKINGGGIPMKINSNSGDITIQWQ</sequence>
<gene>
    <name evidence="2" type="ORF">E0W69_000910</name>
</gene>
<dbReference type="PANTHER" id="PTHR34094">
    <property type="match status" value="1"/>
</dbReference>
<reference evidence="2 3" key="1">
    <citation type="submission" date="2019-09" db="EMBL/GenBank/DDBJ databases">
        <title>Complete genome sequence of Arachidicoccus sp. B3-10 isolated from apple orchard soil.</title>
        <authorList>
            <person name="Kim H.S."/>
            <person name="Han K.-I."/>
            <person name="Suh M.K."/>
            <person name="Lee K.C."/>
            <person name="Eom M.K."/>
            <person name="Kim J.-S."/>
            <person name="Kang S.W."/>
            <person name="Sin Y."/>
            <person name="Lee J.-S."/>
        </authorList>
    </citation>
    <scope>NUCLEOTIDE SEQUENCE [LARGE SCALE GENOMIC DNA]</scope>
    <source>
        <strain evidence="2 3">B3-10</strain>
    </source>
</reference>
<proteinExistence type="predicted"/>
<protein>
    <submittedName>
        <fullName evidence="2">DUF4097 domain-containing protein</fullName>
    </submittedName>
</protein>
<dbReference type="KEGG" id="arac:E0W69_000910"/>
<organism evidence="2 3">
    <name type="scientific">Rhizosphaericola mali</name>
    <dbReference type="NCBI Taxonomy" id="2545455"/>
    <lineage>
        <taxon>Bacteria</taxon>
        <taxon>Pseudomonadati</taxon>
        <taxon>Bacteroidota</taxon>
        <taxon>Chitinophagia</taxon>
        <taxon>Chitinophagales</taxon>
        <taxon>Chitinophagaceae</taxon>
        <taxon>Rhizosphaericola</taxon>
    </lineage>
</organism>
<dbReference type="OrthoDB" id="1523429at2"/>
<dbReference type="EMBL" id="CP044016">
    <property type="protein sequence ID" value="QES87279.1"/>
    <property type="molecule type" value="Genomic_DNA"/>
</dbReference>
<dbReference type="InterPro" id="IPR025164">
    <property type="entry name" value="Toastrack_DUF4097"/>
</dbReference>
<dbReference type="PROSITE" id="PS51257">
    <property type="entry name" value="PROKAR_LIPOPROTEIN"/>
    <property type="match status" value="1"/>
</dbReference>
<dbReference type="RefSeq" id="WP_131328157.1">
    <property type="nucleotide sequence ID" value="NZ_CP044016.1"/>
</dbReference>
<evidence type="ECO:0000259" key="1">
    <source>
        <dbReference type="Pfam" id="PF13349"/>
    </source>
</evidence>
<dbReference type="PANTHER" id="PTHR34094:SF1">
    <property type="entry name" value="PROTEIN FAM185A"/>
    <property type="match status" value="1"/>
</dbReference>
<evidence type="ECO:0000313" key="2">
    <source>
        <dbReference type="EMBL" id="QES87279.1"/>
    </source>
</evidence>
<dbReference type="Proteomes" id="UP000292424">
    <property type="component" value="Chromosome"/>
</dbReference>
<feature type="domain" description="DUF4097" evidence="1">
    <location>
        <begin position="178"/>
        <end position="341"/>
    </location>
</feature>
<dbReference type="AlphaFoldDB" id="A0A5P2FZL6"/>
<name>A0A5P2FZL6_9BACT</name>